<protein>
    <submittedName>
        <fullName evidence="2">Uncharacterized protein</fullName>
    </submittedName>
</protein>
<accession>A0A368JXK4</accession>
<gene>
    <name evidence="2" type="ORF">DUT91_22690</name>
</gene>
<dbReference type="Proteomes" id="UP000253420">
    <property type="component" value="Unassembled WGS sequence"/>
</dbReference>
<organism evidence="2 3">
    <name type="scientific">Phyllobacterium salinisoli</name>
    <dbReference type="NCBI Taxonomy" id="1899321"/>
    <lineage>
        <taxon>Bacteria</taxon>
        <taxon>Pseudomonadati</taxon>
        <taxon>Pseudomonadota</taxon>
        <taxon>Alphaproteobacteria</taxon>
        <taxon>Hyphomicrobiales</taxon>
        <taxon>Phyllobacteriaceae</taxon>
        <taxon>Phyllobacterium</taxon>
    </lineage>
</organism>
<dbReference type="EMBL" id="QOZG01000019">
    <property type="protein sequence ID" value="RCS21624.1"/>
    <property type="molecule type" value="Genomic_DNA"/>
</dbReference>
<comment type="caution">
    <text evidence="2">The sequence shown here is derived from an EMBL/GenBank/DDBJ whole genome shotgun (WGS) entry which is preliminary data.</text>
</comment>
<feature type="region of interest" description="Disordered" evidence="1">
    <location>
        <begin position="38"/>
        <end position="63"/>
    </location>
</feature>
<keyword evidence="3" id="KW-1185">Reference proteome</keyword>
<evidence type="ECO:0000313" key="3">
    <source>
        <dbReference type="Proteomes" id="UP000253420"/>
    </source>
</evidence>
<sequence length="63" mass="7200">MSTKETQVRVEAFIKRWQGQERANYGMFLVELCDLLGMSHPDTPQAQEQESGREALNRSDSAQ</sequence>
<proteinExistence type="predicted"/>
<evidence type="ECO:0000313" key="2">
    <source>
        <dbReference type="EMBL" id="RCS21624.1"/>
    </source>
</evidence>
<evidence type="ECO:0000256" key="1">
    <source>
        <dbReference type="SAM" id="MobiDB-lite"/>
    </source>
</evidence>
<name>A0A368JXK4_9HYPH</name>
<dbReference type="AlphaFoldDB" id="A0A368JXK4"/>
<reference evidence="2 3" key="1">
    <citation type="submission" date="2018-07" db="EMBL/GenBank/DDBJ databases">
        <title>The draft genome of Phyllobacterium salinisoli.</title>
        <authorList>
            <person name="Liu L."/>
            <person name="Li L."/>
            <person name="Zhang X."/>
            <person name="Liang L."/>
        </authorList>
    </citation>
    <scope>NUCLEOTIDE SEQUENCE [LARGE SCALE GENOMIC DNA]</scope>
    <source>
        <strain evidence="2 3">LLAN61</strain>
    </source>
</reference>